<dbReference type="Gene3D" id="1.10.10.10">
    <property type="entry name" value="Winged helix-like DNA-binding domain superfamily/Winged helix DNA-binding domain"/>
    <property type="match status" value="1"/>
</dbReference>
<sequence>MECDMLLLDRRTQSLVEDYVPSGEILEGIVCFFSIFSDSTRVRILSALAITEMCVTDLSRVLSINQTTVSHQLRFLKNVGIVKTERHGKIIFYSLKNETVNDVLLKGVEFLGY</sequence>
<dbReference type="RefSeq" id="WP_129222978.1">
    <property type="nucleotide sequence ID" value="NZ_SDOZ01000002.1"/>
</dbReference>
<name>A0A4Q2KAB0_9FIRM</name>
<dbReference type="GO" id="GO:0003677">
    <property type="term" value="F:DNA binding"/>
    <property type="evidence" value="ECO:0007669"/>
    <property type="project" value="UniProtKB-KW"/>
</dbReference>
<organism evidence="5 6">
    <name type="scientific">Candidatus Borkfalkia ceftriaxoniphila</name>
    <dbReference type="NCBI Taxonomy" id="2508949"/>
    <lineage>
        <taxon>Bacteria</taxon>
        <taxon>Bacillati</taxon>
        <taxon>Bacillota</taxon>
        <taxon>Clostridia</taxon>
        <taxon>Christensenellales</taxon>
        <taxon>Christensenellaceae</taxon>
        <taxon>Candidatus Borkfalkia</taxon>
    </lineage>
</organism>
<evidence type="ECO:0000256" key="1">
    <source>
        <dbReference type="ARBA" id="ARBA00023015"/>
    </source>
</evidence>
<dbReference type="NCBIfam" id="NF033788">
    <property type="entry name" value="HTH_metalloreg"/>
    <property type="match status" value="1"/>
</dbReference>
<keyword evidence="1" id="KW-0805">Transcription regulation</keyword>
<dbReference type="InterPro" id="IPR036390">
    <property type="entry name" value="WH_DNA-bd_sf"/>
</dbReference>
<dbReference type="PRINTS" id="PR00778">
    <property type="entry name" value="HTHARSR"/>
</dbReference>
<dbReference type="SUPFAM" id="SSF46785">
    <property type="entry name" value="Winged helix' DNA-binding domain"/>
    <property type="match status" value="1"/>
</dbReference>
<protein>
    <submittedName>
        <fullName evidence="5">Transcriptional regulator</fullName>
    </submittedName>
</protein>
<evidence type="ECO:0000313" key="6">
    <source>
        <dbReference type="Proteomes" id="UP000291269"/>
    </source>
</evidence>
<dbReference type="EMBL" id="SDOZ01000002">
    <property type="protein sequence ID" value="RXZ60870.1"/>
    <property type="molecule type" value="Genomic_DNA"/>
</dbReference>
<keyword evidence="3" id="KW-0804">Transcription</keyword>
<proteinExistence type="predicted"/>
<dbReference type="InterPro" id="IPR036388">
    <property type="entry name" value="WH-like_DNA-bd_sf"/>
</dbReference>
<dbReference type="Proteomes" id="UP000291269">
    <property type="component" value="Unassembled WGS sequence"/>
</dbReference>
<dbReference type="Pfam" id="PF01022">
    <property type="entry name" value="HTH_5"/>
    <property type="match status" value="1"/>
</dbReference>
<dbReference type="OrthoDB" id="9794330at2"/>
<feature type="domain" description="HTH arsR-type" evidence="4">
    <location>
        <begin position="21"/>
        <end position="113"/>
    </location>
</feature>
<accession>A0A4Q2KAB0</accession>
<dbReference type="SMART" id="SM00418">
    <property type="entry name" value="HTH_ARSR"/>
    <property type="match status" value="1"/>
</dbReference>
<dbReference type="PROSITE" id="PS50987">
    <property type="entry name" value="HTH_ARSR_2"/>
    <property type="match status" value="1"/>
</dbReference>
<dbReference type="InterPro" id="IPR051011">
    <property type="entry name" value="Metal_resp_trans_reg"/>
</dbReference>
<evidence type="ECO:0000313" key="5">
    <source>
        <dbReference type="EMBL" id="RXZ60870.1"/>
    </source>
</evidence>
<evidence type="ECO:0000256" key="2">
    <source>
        <dbReference type="ARBA" id="ARBA00023125"/>
    </source>
</evidence>
<dbReference type="CDD" id="cd00090">
    <property type="entry name" value="HTH_ARSR"/>
    <property type="match status" value="1"/>
</dbReference>
<dbReference type="AlphaFoldDB" id="A0A4Q2KAB0"/>
<comment type="caution">
    <text evidence="5">The sequence shown here is derived from an EMBL/GenBank/DDBJ whole genome shotgun (WGS) entry which is preliminary data.</text>
</comment>
<dbReference type="GO" id="GO:0003700">
    <property type="term" value="F:DNA-binding transcription factor activity"/>
    <property type="evidence" value="ECO:0007669"/>
    <property type="project" value="InterPro"/>
</dbReference>
<dbReference type="InterPro" id="IPR011991">
    <property type="entry name" value="ArsR-like_HTH"/>
</dbReference>
<dbReference type="PANTHER" id="PTHR43132:SF6">
    <property type="entry name" value="HTH-TYPE TRANSCRIPTIONAL REPRESSOR CZRA"/>
    <property type="match status" value="1"/>
</dbReference>
<keyword evidence="6" id="KW-1185">Reference proteome</keyword>
<evidence type="ECO:0000256" key="3">
    <source>
        <dbReference type="ARBA" id="ARBA00023163"/>
    </source>
</evidence>
<keyword evidence="2" id="KW-0238">DNA-binding</keyword>
<dbReference type="PANTHER" id="PTHR43132">
    <property type="entry name" value="ARSENICAL RESISTANCE OPERON REPRESSOR ARSR-RELATED"/>
    <property type="match status" value="1"/>
</dbReference>
<evidence type="ECO:0000259" key="4">
    <source>
        <dbReference type="PROSITE" id="PS50987"/>
    </source>
</evidence>
<gene>
    <name evidence="5" type="ORF">ESZ91_00330</name>
</gene>
<reference evidence="5 6" key="1">
    <citation type="journal article" date="2019" name="Gut">
        <title>Antibiotics-induced monodominance of a novel gut bacterial order.</title>
        <authorList>
            <person name="Hildebrand F."/>
            <person name="Moitinho-Silva L."/>
            <person name="Blasche S."/>
            <person name="Jahn M.T."/>
            <person name="Gossmann T.I."/>
            <person name="Heuerta-Cepas J."/>
            <person name="Hercog R."/>
            <person name="Luetge M."/>
            <person name="Bahram M."/>
            <person name="Pryszlak A."/>
            <person name="Alves R.J."/>
            <person name="Waszak S.M."/>
            <person name="Zhu A."/>
            <person name="Ye L."/>
            <person name="Costea P.I."/>
            <person name="Aalvink S."/>
            <person name="Belzer C."/>
            <person name="Forslund S.K."/>
            <person name="Sunagawa S."/>
            <person name="Hentschel U."/>
            <person name="Merten C."/>
            <person name="Patil K.R."/>
            <person name="Benes V."/>
            <person name="Bork P."/>
        </authorList>
    </citation>
    <scope>NUCLEOTIDE SEQUENCE [LARGE SCALE GENOMIC DNA]</scope>
    <source>
        <strain evidence="5 6">HDS1380</strain>
    </source>
</reference>
<dbReference type="InterPro" id="IPR001845">
    <property type="entry name" value="HTH_ArsR_DNA-bd_dom"/>
</dbReference>